<organism evidence="1 2">
    <name type="scientific">Chryseobacterium koreense CCUG 49689</name>
    <dbReference type="NCBI Taxonomy" id="1304281"/>
    <lineage>
        <taxon>Bacteria</taxon>
        <taxon>Pseudomonadati</taxon>
        <taxon>Bacteroidota</taxon>
        <taxon>Flavobacteriia</taxon>
        <taxon>Flavobacteriales</taxon>
        <taxon>Weeksellaceae</taxon>
        <taxon>Chryseobacterium group</taxon>
        <taxon>Chryseobacterium</taxon>
    </lineage>
</organism>
<dbReference type="RefSeq" id="WP_048500648.1">
    <property type="nucleotide sequence ID" value="NZ_LFNG01000029.1"/>
</dbReference>
<evidence type="ECO:0008006" key="3">
    <source>
        <dbReference type="Google" id="ProtNLM"/>
    </source>
</evidence>
<comment type="caution">
    <text evidence="1">The sequence shown here is derived from an EMBL/GenBank/DDBJ whole genome shotgun (WGS) entry which is preliminary data.</text>
</comment>
<name>A0A0J7IWH4_9FLAO</name>
<dbReference type="PATRIC" id="fig|1304281.5.peg.2999"/>
<reference evidence="1 2" key="1">
    <citation type="journal article" date="2004" name="Int. J. Syst. Evol. Microbiol.">
        <title>Kaistella koreensis gen. nov., sp. nov., a novel member of the Chryseobacterium-Bergeyella-Riemerella branch.</title>
        <authorList>
            <person name="Kim M.K."/>
            <person name="Im W.T."/>
            <person name="Shin Y.K."/>
            <person name="Lim J.H."/>
            <person name="Kim S.H."/>
            <person name="Lee B.C."/>
            <person name="Park M.Y."/>
            <person name="Lee K.Y."/>
            <person name="Lee S.T."/>
        </authorList>
    </citation>
    <scope>NUCLEOTIDE SEQUENCE [LARGE SCALE GENOMIC DNA]</scope>
    <source>
        <strain evidence="1 2">CCUG 49689</strain>
    </source>
</reference>
<sequence>MKIHFLKAIVYITFFILLSCNFKGTLFKNQIIGSWSTNENENVDFTITKNEIEYFDSGLSYKYEMDESDKQLLIYENDKIILKFKVISVSEDSLILKSENDGNRGNIYKYRKRF</sequence>
<keyword evidence="2" id="KW-1185">Reference proteome</keyword>
<evidence type="ECO:0000313" key="2">
    <source>
        <dbReference type="Proteomes" id="UP000035900"/>
    </source>
</evidence>
<proteinExistence type="predicted"/>
<accession>A0A0J7IWH4</accession>
<gene>
    <name evidence="1" type="ORF">ACM44_13840</name>
</gene>
<dbReference type="PROSITE" id="PS51257">
    <property type="entry name" value="PROKAR_LIPOPROTEIN"/>
    <property type="match status" value="1"/>
</dbReference>
<evidence type="ECO:0000313" key="1">
    <source>
        <dbReference type="EMBL" id="KMQ70151.1"/>
    </source>
</evidence>
<dbReference type="AlphaFoldDB" id="A0A0J7IWH4"/>
<protein>
    <recommendedName>
        <fullName evidence="3">Lipocalin-like domain-containing protein</fullName>
    </recommendedName>
</protein>
<dbReference type="Proteomes" id="UP000035900">
    <property type="component" value="Unassembled WGS sequence"/>
</dbReference>
<dbReference type="EMBL" id="LFNG01000029">
    <property type="protein sequence ID" value="KMQ70151.1"/>
    <property type="molecule type" value="Genomic_DNA"/>
</dbReference>